<reference evidence="2 3" key="1">
    <citation type="submission" date="2016-10" db="EMBL/GenBank/DDBJ databases">
        <authorList>
            <person name="de Groot N.N."/>
        </authorList>
    </citation>
    <scope>NUCLEOTIDE SEQUENCE [LARGE SCALE GENOMIC DNA]</scope>
    <source>
        <strain evidence="2 3">DSM 797</strain>
    </source>
</reference>
<dbReference type="Proteomes" id="UP000199068">
    <property type="component" value="Unassembled WGS sequence"/>
</dbReference>
<feature type="transmembrane region" description="Helical" evidence="1">
    <location>
        <begin position="696"/>
        <end position="719"/>
    </location>
</feature>
<dbReference type="RefSeq" id="WP_092725948.1">
    <property type="nucleotide sequence ID" value="NZ_FNGW01000005.1"/>
</dbReference>
<gene>
    <name evidence="2" type="ORF">SAMN04515677_10512</name>
</gene>
<keyword evidence="1" id="KW-1133">Transmembrane helix</keyword>
<feature type="transmembrane region" description="Helical" evidence="1">
    <location>
        <begin position="372"/>
        <end position="393"/>
    </location>
</feature>
<feature type="transmembrane region" description="Helical" evidence="1">
    <location>
        <begin position="554"/>
        <end position="572"/>
    </location>
</feature>
<feature type="transmembrane region" description="Helical" evidence="1">
    <location>
        <begin position="504"/>
        <end position="523"/>
    </location>
</feature>
<evidence type="ECO:0000313" key="2">
    <source>
        <dbReference type="EMBL" id="SDM05295.1"/>
    </source>
</evidence>
<keyword evidence="1" id="KW-0812">Transmembrane</keyword>
<name>A0A1G9Q4N1_9FIRM</name>
<feature type="transmembrane region" description="Helical" evidence="1">
    <location>
        <begin position="530"/>
        <end position="548"/>
    </location>
</feature>
<dbReference type="AlphaFoldDB" id="A0A1G9Q4N1"/>
<feature type="transmembrane region" description="Helical" evidence="1">
    <location>
        <begin position="433"/>
        <end position="450"/>
    </location>
</feature>
<dbReference type="STRING" id="1121325.SAMN04515677_10512"/>
<evidence type="ECO:0000313" key="3">
    <source>
        <dbReference type="Proteomes" id="UP000199068"/>
    </source>
</evidence>
<keyword evidence="1" id="KW-0472">Membrane</keyword>
<protein>
    <submittedName>
        <fullName evidence="2">Uncharacterized protein</fullName>
    </submittedName>
</protein>
<feature type="transmembrane region" description="Helical" evidence="1">
    <location>
        <begin position="579"/>
        <end position="599"/>
    </location>
</feature>
<organism evidence="2 3">
    <name type="scientific">Romboutsia lituseburensis DSM 797</name>
    <dbReference type="NCBI Taxonomy" id="1121325"/>
    <lineage>
        <taxon>Bacteria</taxon>
        <taxon>Bacillati</taxon>
        <taxon>Bacillota</taxon>
        <taxon>Clostridia</taxon>
        <taxon>Peptostreptococcales</taxon>
        <taxon>Peptostreptococcaceae</taxon>
        <taxon>Romboutsia</taxon>
    </lineage>
</organism>
<evidence type="ECO:0000256" key="1">
    <source>
        <dbReference type="SAM" id="Phobius"/>
    </source>
</evidence>
<feature type="transmembrane region" description="Helical" evidence="1">
    <location>
        <begin position="405"/>
        <end position="427"/>
    </location>
</feature>
<feature type="transmembrane region" description="Helical" evidence="1">
    <location>
        <begin position="670"/>
        <end position="690"/>
    </location>
</feature>
<proteinExistence type="predicted"/>
<feature type="transmembrane region" description="Helical" evidence="1">
    <location>
        <begin position="640"/>
        <end position="658"/>
    </location>
</feature>
<accession>A0A1G9Q4N1</accession>
<keyword evidence="3" id="KW-1185">Reference proteome</keyword>
<feature type="transmembrane region" description="Helical" evidence="1">
    <location>
        <begin position="462"/>
        <end position="484"/>
    </location>
</feature>
<sequence length="728" mass="80631">MKKKIVSLLLVLMVVLVSVPKYSFADEKGKVIFINMNRTNLVSMLHIQSLDKEVQERGYVGLMNIRGDKGTDDRRSYASMGAGGRANVSTEQNINFKATDKDSAKIFESATGKKAKAINDLTVNKSINENIENGQYGSILGSLGQTLSENGFKTAVLGNSDIVENGEIVKNRNIGLVAMDHNGRIDAGNVDDINIKDSTMPYGIRTDYDKLINETKKYYTENDVLFVDLGDTYRLDNYRLNLNEKTYSNMKHAIGKNIDKYLKEVFNMVGENDTVYISSAFPSDLDYKNKRRLSPIIKFSGDSKGILSSATTRREGIVANLDVGVDILNEFGLKNETMVGRTYNLVEKEDNVKYVLDEFEKIVSISNIRATVVNGFVGVISASWVIAMILILLRNYLPHKEKVFIILKEFIKLGIIMPLSFLIAPIFNFKEPITITAGILLTTLILYILGRALFKNDDIKQMGFFAFITIVVITIDSAFGTFLMQNNIMSYDAIIGARYYGVGNEYEGVTIACAVFALAVLLNYKKIPKWLVAVLSIVILVTSAYPSMGANVGGAISECVAYLLFILLIYDVKLDFKKVILLGFAAVAVVAIFAFLDIVSGSESHLGMFVQQILLNGPMAIIQTFTRKIQMNIKLAQTSVWVNILLAGIAIIAVFIFRPSKHFRDIAKRYPALFKGFVASMVGCIVTLLVNDSGIVAASTASIYILIPVIIISINMIIFGDINQEKLK</sequence>
<dbReference type="EMBL" id="FNGW01000005">
    <property type="protein sequence ID" value="SDM05295.1"/>
    <property type="molecule type" value="Genomic_DNA"/>
</dbReference>